<dbReference type="Proteomes" id="UP001596066">
    <property type="component" value="Unassembled WGS sequence"/>
</dbReference>
<protein>
    <recommendedName>
        <fullName evidence="3">DRBM domain-containing protein</fullName>
    </recommendedName>
</protein>
<evidence type="ECO:0000313" key="1">
    <source>
        <dbReference type="EMBL" id="MFC5647074.1"/>
    </source>
</evidence>
<dbReference type="RefSeq" id="WP_346148922.1">
    <property type="nucleotide sequence ID" value="NZ_BAAAUA010000059.1"/>
</dbReference>
<gene>
    <name evidence="1" type="ORF">ACFPZF_37750</name>
</gene>
<sequence>MIGRLLEVDPTWSMEPLARNEHSLPLFDGTSLWVRLTVAGLTRIGVGDSGSRTGRWAKKDAFSDALRNAGKQFGMALDLWASGKRIT</sequence>
<dbReference type="EMBL" id="JBHSOC010000129">
    <property type="protein sequence ID" value="MFC5647074.1"/>
    <property type="molecule type" value="Genomic_DNA"/>
</dbReference>
<evidence type="ECO:0008006" key="3">
    <source>
        <dbReference type="Google" id="ProtNLM"/>
    </source>
</evidence>
<name>A0ABW0VR00_9ACTN</name>
<comment type="caution">
    <text evidence="1">The sequence shown here is derived from an EMBL/GenBank/DDBJ whole genome shotgun (WGS) entry which is preliminary data.</text>
</comment>
<keyword evidence="2" id="KW-1185">Reference proteome</keyword>
<evidence type="ECO:0000313" key="2">
    <source>
        <dbReference type="Proteomes" id="UP001596066"/>
    </source>
</evidence>
<organism evidence="1 2">
    <name type="scientific">Kitasatospora cinereorecta</name>
    <dbReference type="NCBI Taxonomy" id="285560"/>
    <lineage>
        <taxon>Bacteria</taxon>
        <taxon>Bacillati</taxon>
        <taxon>Actinomycetota</taxon>
        <taxon>Actinomycetes</taxon>
        <taxon>Kitasatosporales</taxon>
        <taxon>Streptomycetaceae</taxon>
        <taxon>Kitasatospora</taxon>
    </lineage>
</organism>
<accession>A0ABW0VR00</accession>
<proteinExistence type="predicted"/>
<reference evidence="2" key="1">
    <citation type="journal article" date="2019" name="Int. J. Syst. Evol. Microbiol.">
        <title>The Global Catalogue of Microorganisms (GCM) 10K type strain sequencing project: providing services to taxonomists for standard genome sequencing and annotation.</title>
        <authorList>
            <consortium name="The Broad Institute Genomics Platform"/>
            <consortium name="The Broad Institute Genome Sequencing Center for Infectious Disease"/>
            <person name="Wu L."/>
            <person name="Ma J."/>
        </authorList>
    </citation>
    <scope>NUCLEOTIDE SEQUENCE [LARGE SCALE GENOMIC DNA]</scope>
    <source>
        <strain evidence="2">CGMCC 4.1622</strain>
    </source>
</reference>